<dbReference type="Proteomes" id="UP001499993">
    <property type="component" value="Unassembled WGS sequence"/>
</dbReference>
<proteinExistence type="predicted"/>
<protein>
    <recommendedName>
        <fullName evidence="3">Homeodomain-like domain-containing protein</fullName>
    </recommendedName>
</protein>
<accession>A0ABP9GC35</accession>
<name>A0ABP9GC35_9ACTN</name>
<sequence length="92" mass="10385">MGITRTRRNQLIWQVAALATQSYSDVAIAEHLGINRDTVARYRRATQPDQEDRPIPHGTPGGYTHHGCRCDPCTAANRENCRRTRAARKETP</sequence>
<organism evidence="1 2">
    <name type="scientific">Streptomonospora halophila</name>
    <dbReference type="NCBI Taxonomy" id="427369"/>
    <lineage>
        <taxon>Bacteria</taxon>
        <taxon>Bacillati</taxon>
        <taxon>Actinomycetota</taxon>
        <taxon>Actinomycetes</taxon>
        <taxon>Streptosporangiales</taxon>
        <taxon>Nocardiopsidaceae</taxon>
        <taxon>Streptomonospora</taxon>
    </lineage>
</organism>
<evidence type="ECO:0000313" key="2">
    <source>
        <dbReference type="Proteomes" id="UP001499993"/>
    </source>
</evidence>
<evidence type="ECO:0008006" key="3">
    <source>
        <dbReference type="Google" id="ProtNLM"/>
    </source>
</evidence>
<dbReference type="EMBL" id="BAABIK010000002">
    <property type="protein sequence ID" value="GAA4929055.1"/>
    <property type="molecule type" value="Genomic_DNA"/>
</dbReference>
<dbReference type="RefSeq" id="WP_345555336.1">
    <property type="nucleotide sequence ID" value="NZ_BAABIK010000002.1"/>
</dbReference>
<keyword evidence="2" id="KW-1185">Reference proteome</keyword>
<comment type="caution">
    <text evidence="1">The sequence shown here is derived from an EMBL/GenBank/DDBJ whole genome shotgun (WGS) entry which is preliminary data.</text>
</comment>
<gene>
    <name evidence="1" type="ORF">GCM10023224_05590</name>
</gene>
<evidence type="ECO:0000313" key="1">
    <source>
        <dbReference type="EMBL" id="GAA4929055.1"/>
    </source>
</evidence>
<reference evidence="2" key="1">
    <citation type="journal article" date="2019" name="Int. J. Syst. Evol. Microbiol.">
        <title>The Global Catalogue of Microorganisms (GCM) 10K type strain sequencing project: providing services to taxonomists for standard genome sequencing and annotation.</title>
        <authorList>
            <consortium name="The Broad Institute Genomics Platform"/>
            <consortium name="The Broad Institute Genome Sequencing Center for Infectious Disease"/>
            <person name="Wu L."/>
            <person name="Ma J."/>
        </authorList>
    </citation>
    <scope>NUCLEOTIDE SEQUENCE [LARGE SCALE GENOMIC DNA]</scope>
    <source>
        <strain evidence="2">JCM 18123</strain>
    </source>
</reference>